<reference evidence="3 4" key="1">
    <citation type="journal article" date="2011" name="Proc. Natl. Acad. Sci. U.S.A.">
        <title>Comparative genomics of xylose-fermenting fungi for enhanced biofuel production.</title>
        <authorList>
            <person name="Wohlbach D.J."/>
            <person name="Kuo A."/>
            <person name="Sato T.K."/>
            <person name="Potts K.M."/>
            <person name="Salamov A.A."/>
            <person name="LaButti K.M."/>
            <person name="Sun H."/>
            <person name="Clum A."/>
            <person name="Pangilinan J.L."/>
            <person name="Lindquist E.A."/>
            <person name="Lucas S."/>
            <person name="Lapidus A."/>
            <person name="Jin M."/>
            <person name="Gunawan C."/>
            <person name="Balan V."/>
            <person name="Dale B.E."/>
            <person name="Jeffries T.W."/>
            <person name="Zinkel R."/>
            <person name="Barry K.W."/>
            <person name="Grigoriev I.V."/>
            <person name="Gasch A.P."/>
        </authorList>
    </citation>
    <scope>NUCLEOTIDE SEQUENCE [LARGE SCALE GENOMIC DNA]</scope>
    <source>
        <strain evidence="4">ATCC 10573 / BCRC 21748 / CBS 615 / JCM 9827 / NBRC 10315 / NRRL Y-1498 / VKM Y-70</strain>
    </source>
</reference>
<evidence type="ECO:0000313" key="4">
    <source>
        <dbReference type="Proteomes" id="UP000000707"/>
    </source>
</evidence>
<keyword evidence="1" id="KW-0521">NADP</keyword>
<dbReference type="InterPro" id="IPR020904">
    <property type="entry name" value="Sc_DH/Rdtase_CS"/>
</dbReference>
<dbReference type="Pfam" id="PF00106">
    <property type="entry name" value="adh_short"/>
    <property type="match status" value="1"/>
</dbReference>
<keyword evidence="4" id="KW-1185">Reference proteome</keyword>
<dbReference type="OrthoDB" id="153074at2759"/>
<dbReference type="InterPro" id="IPR052184">
    <property type="entry name" value="SDR_enzymes"/>
</dbReference>
<gene>
    <name evidence="3" type="ORF">CANTEDRAFT_136010</name>
</gene>
<dbReference type="Proteomes" id="UP000000707">
    <property type="component" value="Unassembled WGS sequence"/>
</dbReference>
<dbReference type="EMBL" id="GL996527">
    <property type="protein sequence ID" value="EGV62074.1"/>
    <property type="molecule type" value="Genomic_DNA"/>
</dbReference>
<dbReference type="RefSeq" id="XP_006688244.1">
    <property type="nucleotide sequence ID" value="XM_006688181.1"/>
</dbReference>
<accession>G3BAP6</accession>
<comment type="similarity">
    <text evidence="2">Belongs to the short-chain dehydrogenases/reductases (SDR) family.</text>
</comment>
<dbReference type="GO" id="GO:0016616">
    <property type="term" value="F:oxidoreductase activity, acting on the CH-OH group of donors, NAD or NADP as acceptor"/>
    <property type="evidence" value="ECO:0007669"/>
    <property type="project" value="TreeGrafter"/>
</dbReference>
<dbReference type="GeneID" id="90981674"/>
<name>G3BAP6_CANTC</name>
<dbReference type="PRINTS" id="PR00081">
    <property type="entry name" value="GDHRDH"/>
</dbReference>
<dbReference type="SUPFAM" id="SSF51735">
    <property type="entry name" value="NAD(P)-binding Rossmann-fold domains"/>
    <property type="match status" value="1"/>
</dbReference>
<organism evidence="4">
    <name type="scientific">Candida tenuis (strain ATCC 10573 / BCRC 21748 / CBS 615 / JCM 9827 / NBRC 10315 / NRRL Y-1498 / VKM Y-70)</name>
    <name type="common">Yeast</name>
    <name type="synonym">Yamadazyma tenuis</name>
    <dbReference type="NCBI Taxonomy" id="590646"/>
    <lineage>
        <taxon>Eukaryota</taxon>
        <taxon>Fungi</taxon>
        <taxon>Dikarya</taxon>
        <taxon>Ascomycota</taxon>
        <taxon>Saccharomycotina</taxon>
        <taxon>Pichiomycetes</taxon>
        <taxon>Debaryomycetaceae</taxon>
        <taxon>Yamadazyma</taxon>
    </lineage>
</organism>
<evidence type="ECO:0000256" key="1">
    <source>
        <dbReference type="ARBA" id="ARBA00022857"/>
    </source>
</evidence>
<dbReference type="CDD" id="cd05325">
    <property type="entry name" value="carb_red_sniffer_like_SDR_c"/>
    <property type="match status" value="1"/>
</dbReference>
<sequence length="246" mass="27006">MSTYLITGVNRGIGLALFKQVAAKSENTVIVTVRDETKAEQIKKLGYKNVHVIVIDMIASLDEFEAAFKNLPELAPNGFDVVIHNAGVCSEGSMSAFADHKFTEFQRTWEINFLGSVKFFRSVLPTLDLNTKPAKVVAISTVASTISQMVYASNSYGASKAALNYITKEIALERKERGDIVVPIHPGVVATDMTAELAKYMTAEDVAKYNFISAEGSAAKIWELVDKLTLEDSGKFWSYDGSEIPY</sequence>
<evidence type="ECO:0000256" key="2">
    <source>
        <dbReference type="RuleBase" id="RU000363"/>
    </source>
</evidence>
<dbReference type="InterPro" id="IPR036291">
    <property type="entry name" value="NAD(P)-bd_dom_sf"/>
</dbReference>
<proteinExistence type="inferred from homology"/>
<protein>
    <submittedName>
        <fullName evidence="3">NAD(P)-binding protein</fullName>
    </submittedName>
</protein>
<dbReference type="KEGG" id="cten:90981674"/>
<dbReference type="PANTHER" id="PTHR45458:SF3">
    <property type="entry name" value="CHAIN DEHYDROGENASE (ATSC), PUTATIVE-RELATED"/>
    <property type="match status" value="1"/>
</dbReference>
<dbReference type="PROSITE" id="PS00061">
    <property type="entry name" value="ADH_SHORT"/>
    <property type="match status" value="1"/>
</dbReference>
<dbReference type="PANTHER" id="PTHR45458">
    <property type="entry name" value="SHORT-CHAIN DEHYDROGENASE/REDUCTASE SDR"/>
    <property type="match status" value="1"/>
</dbReference>
<dbReference type="Gene3D" id="3.40.50.720">
    <property type="entry name" value="NAD(P)-binding Rossmann-like Domain"/>
    <property type="match status" value="1"/>
</dbReference>
<dbReference type="AlphaFoldDB" id="G3BAP6"/>
<dbReference type="PRINTS" id="PR00080">
    <property type="entry name" value="SDRFAMILY"/>
</dbReference>
<dbReference type="InterPro" id="IPR002347">
    <property type="entry name" value="SDR_fam"/>
</dbReference>
<evidence type="ECO:0000313" key="3">
    <source>
        <dbReference type="EMBL" id="EGV62074.1"/>
    </source>
</evidence>